<evidence type="ECO:0000256" key="8">
    <source>
        <dbReference type="ARBA" id="ARBA00022840"/>
    </source>
</evidence>
<evidence type="ECO:0000256" key="4">
    <source>
        <dbReference type="ARBA" id="ARBA00022490"/>
    </source>
</evidence>
<keyword evidence="9" id="KW-0648">Protein biosynthesis</keyword>
<evidence type="ECO:0000256" key="11">
    <source>
        <dbReference type="ARBA" id="ARBA00050030"/>
    </source>
</evidence>
<dbReference type="Pfam" id="PF24984">
    <property type="entry name" value="HEAT_EF3_GNC1"/>
    <property type="match status" value="1"/>
</dbReference>
<dbReference type="InterPro" id="IPR050611">
    <property type="entry name" value="ABCF"/>
</dbReference>
<comment type="subcellular location">
    <subcellularLocation>
        <location evidence="1">Cytoplasm</location>
    </subcellularLocation>
</comment>
<comment type="similarity">
    <text evidence="3">Belongs to the ABC transporter superfamily. ABCF family. EF3 subfamily.</text>
</comment>
<evidence type="ECO:0000313" key="15">
    <source>
        <dbReference type="EMBL" id="OUS41846.1"/>
    </source>
</evidence>
<dbReference type="InterPro" id="IPR017853">
    <property type="entry name" value="GH"/>
</dbReference>
<dbReference type="GO" id="GO:0019252">
    <property type="term" value="P:starch biosynthetic process"/>
    <property type="evidence" value="ECO:0007669"/>
    <property type="project" value="InterPro"/>
</dbReference>
<evidence type="ECO:0000256" key="13">
    <source>
        <dbReference type="SAM" id="MobiDB-lite"/>
    </source>
</evidence>
<dbReference type="InterPro" id="IPR016024">
    <property type="entry name" value="ARM-type_fold"/>
</dbReference>
<sequence>MRIDQSVARRVQRRHGFEIRSVRINTLAQSANSTAFKTTLHASSGRVVRVERTLDPSRSVYVLRFTLDRDVDGEAVVRGRNAARVHFGLTRESAREWMCLEDAPIDSEYDEETNATRVKFDEETSACTIEIPEYAAPASAQFVLWDAERDAYDEPSGSSASGSAFSVPVGYGYGHARELGASVSSYDAIAKTGEFNIAVLSRKAEACALVLQYGENTMELALNPSSHRTGNVWHVSVPFGGANDVLHAPTREDDVTYGFRFEGDPEGRGGSRFFPAQVLFDPRAIELRKPLNAMEEPTPTPRYMGSLAAVLERRETMTRETSSSANARDDTSSVTLNVDVSTLTSAGTLNAALEELCRLRSVMRFNAVALAPIQARSAAGRADAPVSFFAIDPRFGTRADLRAFVNKMRSFGVEVWMRFVLTQTGEGTDEAPRSESLRGVDAASYFQLGESGGLEPAGVPMTTALNPCSAPTMALLTDALRQFALHDGVASFIIETGGGVVRGPLGRSPLLEKLSHDAVIGNAPKKLWLTPSTDECGKMPSWGIIGEINSKYARVVEQFFAGTPGLLNDMSLCLNGSPDIFRANRDARHGMNAITAKPRLVTSPAAAADDATDPVERAKLATLFTSSGGALIDFDALDPALLPFVAQLAEFRHEFEDVFAADVAVGSVQWIEPYSGGAPNFAPSDAPPALACLRRDLTGLTVREIWIAYNGTNTDVAAKLPQAPSGTSWTRRFDTSLPQTERFIAAHAMSAVVVNKPRSVIADVMSGITIAHRASSFKSIPSVASMGNMSEISFASAETADERDAEEIKDAVSSMLASDKAMFVKELTEGKFAATAICHGLGDVASEVREAALMVGRAALSEVDGDGSKYVEALEAYLQSQCGGEPGSHAEDNTRGGIIALYGHAAQVFCDDEGKVRAIEKIVSALSGVKDNGAFIGARSIGNLAADVRERAIEMLIGFKALALESDDLIERRRGAAAMAGVTKGVGLAPLIASDVIGAVKRAIEDKKNPIARAGALLTYAHMCRTAGRGFEPYAIGEAPMVFTLQGDRNNEVREAAHLAQAAVVKALPLTAMKLLSPSLVAGMQHKDWQSKLGSLHIMGDLANRVPQSFMRTLPDIFPTFLDCLFDTHPKVSALAEEILPSMCSCVKNAEVLGMLNLILSALRSPQSETEVCLDKLMETTFVNSMDAPSLAVVLPVILRGLRERTKELKQKAATTFGNICALVDDPRDLIAFIPVLLPELEKAEEHSHPDLREAATRAKNSLLKGIDASSSEKRKEAGEFVQEAIESSGVSVDAETQAYAAALGGWVMDSAPMRIPPAILSNDIKRELTPILESSLADQLDLIEKVSNTSVMLYKGLDETAMQDESTHDYIVDLQGIILAFAGRVLLQRTNFTLERGRTYGIVGQNGTGKTTLLNRVAAKDIAGFPADVSVYYIQHEITSEKEETIVDFMVQMVPEGVARETIVSTLMEVGFDDEKMAATIQSLSGGWRMKLAIARAMLWNADVLLLDEPTNHLDTSAIAWLTNYLKSLKNTTICLVSHDYDFLADVLTDVIHLSEKTLTYYPMGFRDFQALKPEIVAALPSNDNAIAKQANIEGAAAPTEAKKESGFAIDQIGDDQPSHIKPIRFPEPGDLEGVKSRAKVVMYMSNVSFGYPGTSKKILNGATVKITQNSRAALVGLNGAGKTTLLKLLIGELQTDEGVGEVWRHHNLRLSYIAQHSMQHLEDSLENTPLEYLQNRFYQGRDKEVSKRASHNLSKEELAVAQERGNILDVVGRQQRGKHLFYEVRRSGRDESDTDWEMMSALERKDPYVMKMVRNFDEKLKSMQSGMDLRPLTKEEVRLHLENFGIDQDLAMGKIKRMSGGQKSRLVLAAAMWTNPHIIALDEPTNYLDNDTLAALTKALIDFKGGVITISHNEPFVHAVCDELWRVGDGVVVTEGVPGKAPKKLSVAEKRALKMGLDGAEATMKEAQNNKKLTSKEKKEAAAKAKSAKGPIKDLYGRGL</sequence>
<keyword evidence="6" id="KW-0547">Nucleotide-binding</keyword>
<reference evidence="15" key="1">
    <citation type="submission" date="2017-04" db="EMBL/GenBank/DDBJ databases">
        <title>Population genomics of picophytoplankton unveils novel chromosome hypervariability.</title>
        <authorList>
            <consortium name="DOE Joint Genome Institute"/>
            <person name="Blanc-Mathieu R."/>
            <person name="Krasovec M."/>
            <person name="Hebrard M."/>
            <person name="Yau S."/>
            <person name="Desgranges E."/>
            <person name="Martin J."/>
            <person name="Schackwitz W."/>
            <person name="Kuo A."/>
            <person name="Salin G."/>
            <person name="Donnadieu C."/>
            <person name="Desdevises Y."/>
            <person name="Sanchez-Ferandin S."/>
            <person name="Moreau H."/>
            <person name="Rivals E."/>
            <person name="Grigoriev I.V."/>
            <person name="Grimsley N."/>
            <person name="Eyre-Walker A."/>
            <person name="Piganeau G."/>
        </authorList>
    </citation>
    <scope>NUCLEOTIDE SEQUENCE [LARGE SCALE GENOMIC DNA]</scope>
    <source>
        <strain evidence="15">RCC 1115</strain>
    </source>
</reference>
<evidence type="ECO:0000256" key="6">
    <source>
        <dbReference type="ARBA" id="ARBA00022741"/>
    </source>
</evidence>
<dbReference type="Pfam" id="PF00005">
    <property type="entry name" value="ABC_tran"/>
    <property type="match status" value="2"/>
</dbReference>
<dbReference type="Proteomes" id="UP000195557">
    <property type="component" value="Unassembled WGS sequence"/>
</dbReference>
<feature type="domain" description="ABC transporter" evidence="14">
    <location>
        <begin position="1644"/>
        <end position="1956"/>
    </location>
</feature>
<dbReference type="SUPFAM" id="SSF51445">
    <property type="entry name" value="(Trans)glycosidases"/>
    <property type="match status" value="1"/>
</dbReference>
<dbReference type="SUPFAM" id="SSF81296">
    <property type="entry name" value="E set domains"/>
    <property type="match status" value="1"/>
</dbReference>
<dbReference type="CDD" id="cd11346">
    <property type="entry name" value="AmyAc_plant_IsoA"/>
    <property type="match status" value="1"/>
</dbReference>
<dbReference type="Gene3D" id="1.25.10.10">
    <property type="entry name" value="Leucine-rich Repeat Variant"/>
    <property type="match status" value="1"/>
</dbReference>
<dbReference type="InterPro" id="IPR044096">
    <property type="entry name" value="AmyAc_plant_ISA2"/>
</dbReference>
<dbReference type="Gene3D" id="3.20.20.80">
    <property type="entry name" value="Glycosidases"/>
    <property type="match status" value="1"/>
</dbReference>
<feature type="region of interest" description="Disordered" evidence="13">
    <location>
        <begin position="1966"/>
        <end position="2002"/>
    </location>
</feature>
<dbReference type="GO" id="GO:0005737">
    <property type="term" value="C:cytoplasm"/>
    <property type="evidence" value="ECO:0007669"/>
    <property type="project" value="UniProtKB-SubCell"/>
</dbReference>
<dbReference type="eggNOG" id="KOG0062">
    <property type="taxonomic scope" value="Eukaryota"/>
</dbReference>
<dbReference type="GO" id="GO:0005524">
    <property type="term" value="F:ATP binding"/>
    <property type="evidence" value="ECO:0007669"/>
    <property type="project" value="UniProtKB-KW"/>
</dbReference>
<evidence type="ECO:0000259" key="14">
    <source>
        <dbReference type="PROSITE" id="PS50893"/>
    </source>
</evidence>
<dbReference type="SUPFAM" id="SSF48371">
    <property type="entry name" value="ARM repeat"/>
    <property type="match status" value="1"/>
</dbReference>
<dbReference type="InterPro" id="IPR047038">
    <property type="entry name" value="eEF3_chromodomain-like_sf"/>
</dbReference>
<evidence type="ECO:0000256" key="9">
    <source>
        <dbReference type="ARBA" id="ARBA00022917"/>
    </source>
</evidence>
<dbReference type="Gene3D" id="3.40.50.300">
    <property type="entry name" value="P-loop containing nucleotide triphosphate hydrolases"/>
    <property type="match status" value="2"/>
</dbReference>
<dbReference type="EMBL" id="KZ155839">
    <property type="protein sequence ID" value="OUS41846.1"/>
    <property type="molecule type" value="Genomic_DNA"/>
</dbReference>
<dbReference type="GO" id="GO:0019156">
    <property type="term" value="F:isoamylase activity"/>
    <property type="evidence" value="ECO:0007669"/>
    <property type="project" value="InterPro"/>
</dbReference>
<dbReference type="Gene3D" id="2.60.40.10">
    <property type="entry name" value="Immunoglobulins"/>
    <property type="match status" value="1"/>
</dbReference>
<organism evidence="15">
    <name type="scientific">Ostreococcus tauri</name>
    <name type="common">Marine green alga</name>
    <dbReference type="NCBI Taxonomy" id="70448"/>
    <lineage>
        <taxon>Eukaryota</taxon>
        <taxon>Viridiplantae</taxon>
        <taxon>Chlorophyta</taxon>
        <taxon>Mamiellophyceae</taxon>
        <taxon>Mamiellales</taxon>
        <taxon>Bathycoccaceae</taxon>
        <taxon>Ostreococcus</taxon>
    </lineage>
</organism>
<dbReference type="CDD" id="cd03221">
    <property type="entry name" value="ABCF_EF-3"/>
    <property type="match status" value="1"/>
</dbReference>
<dbReference type="Gene3D" id="2.40.50.990">
    <property type="match status" value="1"/>
</dbReference>
<dbReference type="SMART" id="SM00382">
    <property type="entry name" value="AAA"/>
    <property type="match status" value="2"/>
</dbReference>
<feature type="compositionally biased region" description="Basic and acidic residues" evidence="13">
    <location>
        <begin position="1993"/>
        <end position="2002"/>
    </location>
</feature>
<name>A0A1Y5HX32_OSTTA</name>
<evidence type="ECO:0000256" key="5">
    <source>
        <dbReference type="ARBA" id="ARBA00022737"/>
    </source>
</evidence>
<gene>
    <name evidence="15" type="ORF">BE221DRAFT_63692</name>
</gene>
<dbReference type="InterPro" id="IPR014756">
    <property type="entry name" value="Ig_E-set"/>
</dbReference>
<evidence type="ECO:0000256" key="1">
    <source>
        <dbReference type="ARBA" id="ARBA00004496"/>
    </source>
</evidence>
<dbReference type="Pfam" id="PF24987">
    <property type="entry name" value="HEAT_EF3_N"/>
    <property type="match status" value="1"/>
</dbReference>
<feature type="compositionally biased region" description="Basic and acidic residues" evidence="13">
    <location>
        <begin position="1976"/>
        <end position="1985"/>
    </location>
</feature>
<dbReference type="InterPro" id="IPR013783">
    <property type="entry name" value="Ig-like_fold"/>
</dbReference>
<dbReference type="SUPFAM" id="SSF52540">
    <property type="entry name" value="P-loop containing nucleoside triphosphate hydrolases"/>
    <property type="match status" value="2"/>
</dbReference>
<feature type="domain" description="ABC transporter" evidence="14">
    <location>
        <begin position="1373"/>
        <end position="1582"/>
    </location>
</feature>
<evidence type="ECO:0000256" key="3">
    <source>
        <dbReference type="ARBA" id="ARBA00011054"/>
    </source>
</evidence>
<dbReference type="eggNOG" id="KOG1242">
    <property type="taxonomic scope" value="Eukaryota"/>
</dbReference>
<dbReference type="PANTHER" id="PTHR19211">
    <property type="entry name" value="ATP-BINDING TRANSPORT PROTEIN-RELATED"/>
    <property type="match status" value="1"/>
</dbReference>
<protein>
    <recommendedName>
        <fullName evidence="11">Elongation factor 3</fullName>
    </recommendedName>
    <alternativeName>
        <fullName evidence="12">Eukaryotic elongation factor 3</fullName>
    </alternativeName>
</protein>
<dbReference type="InterPro" id="IPR003439">
    <property type="entry name" value="ABC_transporter-like_ATP-bd"/>
</dbReference>
<dbReference type="InterPro" id="IPR013780">
    <property type="entry name" value="Glyco_hydro_b"/>
</dbReference>
<dbReference type="InterPro" id="IPR011989">
    <property type="entry name" value="ARM-like"/>
</dbReference>
<keyword evidence="5" id="KW-0677">Repeat</keyword>
<dbReference type="SUPFAM" id="SSF51011">
    <property type="entry name" value="Glycosyl hydrolase domain"/>
    <property type="match status" value="1"/>
</dbReference>
<keyword evidence="4" id="KW-0963">Cytoplasm</keyword>
<accession>A0A1Y5HX32</accession>
<dbReference type="InterPro" id="IPR017871">
    <property type="entry name" value="ABC_transporter-like_CS"/>
</dbReference>
<comment type="catalytic activity">
    <reaction evidence="10">
        <text>ATP + H2O = ADP + phosphate + H(+)</text>
        <dbReference type="Rhea" id="RHEA:13065"/>
        <dbReference type="ChEBI" id="CHEBI:15377"/>
        <dbReference type="ChEBI" id="CHEBI:15378"/>
        <dbReference type="ChEBI" id="CHEBI:30616"/>
        <dbReference type="ChEBI" id="CHEBI:43474"/>
        <dbReference type="ChEBI" id="CHEBI:456216"/>
    </reaction>
</comment>
<dbReference type="PROSITE" id="PS00211">
    <property type="entry name" value="ABC_TRANSPORTER_1"/>
    <property type="match status" value="2"/>
</dbReference>
<dbReference type="SMART" id="SM01349">
    <property type="entry name" value="TOG"/>
    <property type="match status" value="1"/>
</dbReference>
<evidence type="ECO:0000256" key="12">
    <source>
        <dbReference type="ARBA" id="ARBA00050045"/>
    </source>
</evidence>
<proteinExistence type="inferred from homology"/>
<evidence type="ECO:0000256" key="2">
    <source>
        <dbReference type="ARBA" id="ARBA00004815"/>
    </source>
</evidence>
<dbReference type="PROSITE" id="PS50893">
    <property type="entry name" value="ABC_TRANSPORTER_2"/>
    <property type="match status" value="2"/>
</dbReference>
<dbReference type="InterPro" id="IPR027417">
    <property type="entry name" value="P-loop_NTPase"/>
</dbReference>
<dbReference type="GO" id="GO:0016887">
    <property type="term" value="F:ATP hydrolysis activity"/>
    <property type="evidence" value="ECO:0007669"/>
    <property type="project" value="InterPro"/>
</dbReference>
<comment type="pathway">
    <text evidence="2">Protein biosynthesis; polypeptide chain elongation.</text>
</comment>
<evidence type="ECO:0000256" key="7">
    <source>
        <dbReference type="ARBA" id="ARBA00022768"/>
    </source>
</evidence>
<evidence type="ECO:0000256" key="10">
    <source>
        <dbReference type="ARBA" id="ARBA00049360"/>
    </source>
</evidence>
<dbReference type="Gene3D" id="2.60.40.1180">
    <property type="entry name" value="Golgi alpha-mannosidase II"/>
    <property type="match status" value="1"/>
</dbReference>
<dbReference type="InterPro" id="IPR003593">
    <property type="entry name" value="AAA+_ATPase"/>
</dbReference>
<keyword evidence="7" id="KW-0251">Elongation factor</keyword>
<dbReference type="PANTHER" id="PTHR19211:SF5">
    <property type="entry name" value="ELONGATION FACTOR 3A-RELATED"/>
    <property type="match status" value="1"/>
</dbReference>
<keyword evidence="8" id="KW-0067">ATP-binding</keyword>
<dbReference type="InterPro" id="IPR034085">
    <property type="entry name" value="TOG"/>
</dbReference>